<dbReference type="PROSITE" id="PS50994">
    <property type="entry name" value="INTEGRASE"/>
    <property type="match status" value="1"/>
</dbReference>
<comment type="caution">
    <text evidence="3">The sequence shown here is derived from an EMBL/GenBank/DDBJ whole genome shotgun (WGS) entry which is preliminary data.</text>
</comment>
<dbReference type="Pfam" id="PF00665">
    <property type="entry name" value="rve"/>
    <property type="match status" value="1"/>
</dbReference>
<dbReference type="AlphaFoldDB" id="A0ABD0S8L3"/>
<dbReference type="Gene3D" id="3.30.420.10">
    <property type="entry name" value="Ribonuclease H-like superfamily/Ribonuclease H"/>
    <property type="match status" value="1"/>
</dbReference>
<gene>
    <name evidence="3" type="ORF">ABMA28_010545</name>
</gene>
<feature type="region of interest" description="Disordered" evidence="1">
    <location>
        <begin position="314"/>
        <end position="341"/>
    </location>
</feature>
<evidence type="ECO:0000256" key="1">
    <source>
        <dbReference type="SAM" id="MobiDB-lite"/>
    </source>
</evidence>
<dbReference type="InterPro" id="IPR036397">
    <property type="entry name" value="RNaseH_sf"/>
</dbReference>
<dbReference type="PANTHER" id="PTHR38681:SF1">
    <property type="entry name" value="RETROVIRUS-RELATED POL POLYPROTEIN FROM TRANSPOSON 412-LIKE PROTEIN"/>
    <property type="match status" value="1"/>
</dbReference>
<dbReference type="EMBL" id="JBEDNZ010000026">
    <property type="protein sequence ID" value="KAL0810401.1"/>
    <property type="molecule type" value="Genomic_DNA"/>
</dbReference>
<evidence type="ECO:0000313" key="3">
    <source>
        <dbReference type="EMBL" id="KAL0810401.1"/>
    </source>
</evidence>
<dbReference type="InterPro" id="IPR012337">
    <property type="entry name" value="RNaseH-like_sf"/>
</dbReference>
<feature type="domain" description="Integrase catalytic" evidence="2">
    <location>
        <begin position="31"/>
        <end position="203"/>
    </location>
</feature>
<dbReference type="InterPro" id="IPR001584">
    <property type="entry name" value="Integrase_cat-core"/>
</dbReference>
<evidence type="ECO:0000259" key="2">
    <source>
        <dbReference type="PROSITE" id="PS50994"/>
    </source>
</evidence>
<evidence type="ECO:0000313" key="4">
    <source>
        <dbReference type="Proteomes" id="UP001549921"/>
    </source>
</evidence>
<accession>A0ABD0S8L3</accession>
<proteinExistence type="predicted"/>
<dbReference type="Proteomes" id="UP001549921">
    <property type="component" value="Unassembled WGS sequence"/>
</dbReference>
<reference evidence="3 4" key="1">
    <citation type="submission" date="2024-06" db="EMBL/GenBank/DDBJ databases">
        <title>A chromosome-level genome assembly of beet webworm, Loxostege sticticalis.</title>
        <authorList>
            <person name="Zhang Y."/>
        </authorList>
    </citation>
    <scope>NUCLEOTIDE SEQUENCE [LARGE SCALE GENOMIC DNA]</scope>
    <source>
        <strain evidence="3">AQ028</strain>
        <tissue evidence="3">Male pupae</tissue>
    </source>
</reference>
<name>A0ABD0S8L3_LOXSC</name>
<protein>
    <recommendedName>
        <fullName evidence="2">Integrase catalytic domain-containing protein</fullName>
    </recommendedName>
</protein>
<dbReference type="PANTHER" id="PTHR38681">
    <property type="entry name" value="RETROVIRUS-RELATED POL POLYPROTEIN FROM TRANSPOSON 412-LIKE PROTEIN-RELATED"/>
    <property type="match status" value="1"/>
</dbReference>
<organism evidence="3 4">
    <name type="scientific">Loxostege sticticalis</name>
    <name type="common">Beet webworm moth</name>
    <dbReference type="NCBI Taxonomy" id="481309"/>
    <lineage>
        <taxon>Eukaryota</taxon>
        <taxon>Metazoa</taxon>
        <taxon>Ecdysozoa</taxon>
        <taxon>Arthropoda</taxon>
        <taxon>Hexapoda</taxon>
        <taxon>Insecta</taxon>
        <taxon>Pterygota</taxon>
        <taxon>Neoptera</taxon>
        <taxon>Endopterygota</taxon>
        <taxon>Lepidoptera</taxon>
        <taxon>Glossata</taxon>
        <taxon>Ditrysia</taxon>
        <taxon>Pyraloidea</taxon>
        <taxon>Crambidae</taxon>
        <taxon>Pyraustinae</taxon>
        <taxon>Loxostege</taxon>
    </lineage>
</organism>
<dbReference type="SUPFAM" id="SSF53098">
    <property type="entry name" value="Ribonuclease H-like"/>
    <property type="match status" value="1"/>
</dbReference>
<sequence length="359" mass="40570">MNHDITQWAKTCLQCQRAKVNRHTFSCLQNFESADRFEHIHVDIVGPLPTSPDGFRYIVTIIDRCTRWPEAIPVCDITADTVARVIFKEWICRYGCPIKLTSDQGRQFESTLFSELMKLLGIRRIRTTAYHPQSNGAVERWHRSLKAALSARLNACDSTWVDQLPIVLLGLRAACRTDSGYSAAEITYGRNLRLPGDFYDSSSNNYLNDNHSLVENIRDSIKTLRPINKSHSNSRSFFVHPDLKSCDYVFVRDDTVRKPLKPPYDGPYRVIKRGSKVYDILINSKLVSISIDRLKPAYVLSDSDDAVGLAPADAARDAPAGVPPPTTSQSQTATPHVYKTRSGRLIKPPTRFINEDNLF</sequence>
<dbReference type="FunFam" id="3.30.420.10:FF:000032">
    <property type="entry name" value="Retrovirus-related Pol polyprotein from transposon 297-like Protein"/>
    <property type="match status" value="1"/>
</dbReference>